<comment type="caution">
    <text evidence="2">The sequence shown here is derived from an EMBL/GenBank/DDBJ whole genome shotgun (WGS) entry which is preliminary data.</text>
</comment>
<dbReference type="EMBL" id="JAVREP010000003">
    <property type="protein sequence ID" value="MDT0328147.1"/>
    <property type="molecule type" value="Genomic_DNA"/>
</dbReference>
<evidence type="ECO:0000313" key="2">
    <source>
        <dbReference type="EMBL" id="MDT0328147.1"/>
    </source>
</evidence>
<organism evidence="2 3">
    <name type="scientific">Nocardiopsis lambiniae</name>
    <dbReference type="NCBI Taxonomy" id="3075539"/>
    <lineage>
        <taxon>Bacteria</taxon>
        <taxon>Bacillati</taxon>
        <taxon>Actinomycetota</taxon>
        <taxon>Actinomycetes</taxon>
        <taxon>Streptosporangiales</taxon>
        <taxon>Nocardiopsidaceae</taxon>
        <taxon>Nocardiopsis</taxon>
    </lineage>
</organism>
<accession>A0ABU2M686</accession>
<feature type="domain" description="HTH cro/C1-type" evidence="1">
    <location>
        <begin position="18"/>
        <end position="72"/>
    </location>
</feature>
<reference evidence="3" key="1">
    <citation type="submission" date="2023-07" db="EMBL/GenBank/DDBJ databases">
        <title>30 novel species of actinomycetes from the DSMZ collection.</title>
        <authorList>
            <person name="Nouioui I."/>
        </authorList>
    </citation>
    <scope>NUCLEOTIDE SEQUENCE [LARGE SCALE GENOMIC DNA]</scope>
    <source>
        <strain evidence="3">DSM 44743</strain>
    </source>
</reference>
<dbReference type="SUPFAM" id="SSF47413">
    <property type="entry name" value="lambda repressor-like DNA-binding domains"/>
    <property type="match status" value="1"/>
</dbReference>
<dbReference type="CDD" id="cd00093">
    <property type="entry name" value="HTH_XRE"/>
    <property type="match status" value="1"/>
</dbReference>
<dbReference type="InterPro" id="IPR010982">
    <property type="entry name" value="Lambda_DNA-bd_dom_sf"/>
</dbReference>
<dbReference type="SMART" id="SM00530">
    <property type="entry name" value="HTH_XRE"/>
    <property type="match status" value="1"/>
</dbReference>
<keyword evidence="3" id="KW-1185">Reference proteome</keyword>
<dbReference type="InterPro" id="IPR001387">
    <property type="entry name" value="Cro/C1-type_HTH"/>
</dbReference>
<proteinExistence type="predicted"/>
<dbReference type="Pfam" id="PF13560">
    <property type="entry name" value="HTH_31"/>
    <property type="match status" value="1"/>
</dbReference>
<dbReference type="Proteomes" id="UP001183390">
    <property type="component" value="Unassembled WGS sequence"/>
</dbReference>
<protein>
    <submittedName>
        <fullName evidence="2">Helix-turn-helix transcriptional regulator</fullName>
    </submittedName>
</protein>
<sequence>MAIPESFHQDRAELADRLRRLRAVSGMSGTRVAELLGWSQSKVSKIETGKVTPSGEDVRSLLDLYRPEVREREALEVLSRTLGERHRSLLMLRKRGLDKEQRTIQRVESSTRVLRVFEPSVVPGLLQSAEYARAVFSRPLSASGIDATKAMNARIDRQARLFDPDHRFHFVITEAALRWRMGGAATMVGQMDRLANLSTLVNVRLGLLPWDVEVPELPNNGFDIRDDREVAVEGFTTHRLLTDPRDVRFHLDVFQLFADAAVYDDEARAFLAELAREHA</sequence>
<evidence type="ECO:0000259" key="1">
    <source>
        <dbReference type="PROSITE" id="PS50943"/>
    </source>
</evidence>
<dbReference type="RefSeq" id="WP_311510879.1">
    <property type="nucleotide sequence ID" value="NZ_JAVREP010000003.1"/>
</dbReference>
<evidence type="ECO:0000313" key="3">
    <source>
        <dbReference type="Proteomes" id="UP001183390"/>
    </source>
</evidence>
<dbReference type="PROSITE" id="PS50943">
    <property type="entry name" value="HTH_CROC1"/>
    <property type="match status" value="1"/>
</dbReference>
<dbReference type="Pfam" id="PF19054">
    <property type="entry name" value="DUF5753"/>
    <property type="match status" value="1"/>
</dbReference>
<dbReference type="InterPro" id="IPR043917">
    <property type="entry name" value="DUF5753"/>
</dbReference>
<name>A0ABU2M686_9ACTN</name>
<dbReference type="Gene3D" id="1.10.260.40">
    <property type="entry name" value="lambda repressor-like DNA-binding domains"/>
    <property type="match status" value="1"/>
</dbReference>
<gene>
    <name evidence="2" type="ORF">RM479_06935</name>
</gene>